<reference evidence="1" key="1">
    <citation type="submission" date="2019-04" db="EMBL/GenBank/DDBJ databases">
        <authorList>
            <person name="Alioto T."/>
            <person name="Alioto T."/>
        </authorList>
    </citation>
    <scope>NUCLEOTIDE SEQUENCE [LARGE SCALE GENOMIC DNA]</scope>
</reference>
<feature type="non-terminal residue" evidence="1">
    <location>
        <position position="1"/>
    </location>
</feature>
<dbReference type="EMBL" id="CABDUW010001353">
    <property type="protein sequence ID" value="VTJ80839.1"/>
    <property type="molecule type" value="Genomic_DNA"/>
</dbReference>
<organism evidence="1 2">
    <name type="scientific">Marmota monax</name>
    <name type="common">Woodchuck</name>
    <dbReference type="NCBI Taxonomy" id="9995"/>
    <lineage>
        <taxon>Eukaryota</taxon>
        <taxon>Metazoa</taxon>
        <taxon>Chordata</taxon>
        <taxon>Craniata</taxon>
        <taxon>Vertebrata</taxon>
        <taxon>Euteleostomi</taxon>
        <taxon>Mammalia</taxon>
        <taxon>Eutheria</taxon>
        <taxon>Euarchontoglires</taxon>
        <taxon>Glires</taxon>
        <taxon>Rodentia</taxon>
        <taxon>Sciuromorpha</taxon>
        <taxon>Sciuridae</taxon>
        <taxon>Xerinae</taxon>
        <taxon>Marmotini</taxon>
        <taxon>Marmota</taxon>
    </lineage>
</organism>
<accession>A0A5E4CII3</accession>
<comment type="caution">
    <text evidence="1">The sequence shown here is derived from an EMBL/GenBank/DDBJ whole genome shotgun (WGS) entry which is preliminary data.</text>
</comment>
<gene>
    <name evidence="1" type="ORF">MONAX_5E013815</name>
</gene>
<dbReference type="Proteomes" id="UP000335636">
    <property type="component" value="Unassembled WGS sequence"/>
</dbReference>
<protein>
    <submittedName>
        <fullName evidence="1">Uncharacterized protein</fullName>
    </submittedName>
</protein>
<feature type="non-terminal residue" evidence="1">
    <location>
        <position position="64"/>
    </location>
</feature>
<keyword evidence="2" id="KW-1185">Reference proteome</keyword>
<proteinExistence type="predicted"/>
<evidence type="ECO:0000313" key="2">
    <source>
        <dbReference type="Proteomes" id="UP000335636"/>
    </source>
</evidence>
<sequence>SLVQKWYAPFDRSRFVVDSFWTSHNGLLLPDLSGPLRLLSRVIIYYHLNSHHDTRHTNSVLTRL</sequence>
<dbReference type="AlphaFoldDB" id="A0A5E4CII3"/>
<evidence type="ECO:0000313" key="1">
    <source>
        <dbReference type="EMBL" id="VTJ80839.1"/>
    </source>
</evidence>
<name>A0A5E4CII3_MARMO</name>